<evidence type="ECO:0000313" key="2">
    <source>
        <dbReference type="Proteomes" id="UP000269396"/>
    </source>
</evidence>
<dbReference type="EMBL" id="UZAL01003081">
    <property type="protein sequence ID" value="VDO85921.1"/>
    <property type="molecule type" value="Genomic_DNA"/>
</dbReference>
<organism evidence="1 2">
    <name type="scientific">Schistosoma mattheei</name>
    <dbReference type="NCBI Taxonomy" id="31246"/>
    <lineage>
        <taxon>Eukaryota</taxon>
        <taxon>Metazoa</taxon>
        <taxon>Spiralia</taxon>
        <taxon>Lophotrochozoa</taxon>
        <taxon>Platyhelminthes</taxon>
        <taxon>Trematoda</taxon>
        <taxon>Digenea</taxon>
        <taxon>Strigeidida</taxon>
        <taxon>Schistosomatoidea</taxon>
        <taxon>Schistosomatidae</taxon>
        <taxon>Schistosoma</taxon>
    </lineage>
</organism>
<sequence length="111" mass="12909">MNSESFQECRKQAIEKLHKWLIHSQLPLKFAAADTKDPSCNYDYTSYDPSTWLPLVHYKQTTYSQLDEMAINACKAQKQWIDLPLLERAKVSHISSLSILFISFSEIKELL</sequence>
<name>A0A183NJM5_9TREM</name>
<dbReference type="Proteomes" id="UP000269396">
    <property type="component" value="Unassembled WGS sequence"/>
</dbReference>
<gene>
    <name evidence="1" type="ORF">SMTD_LOCUS2311</name>
</gene>
<accession>A0A183NJM5</accession>
<proteinExistence type="predicted"/>
<dbReference type="STRING" id="31246.A0A183NJM5"/>
<dbReference type="AlphaFoldDB" id="A0A183NJM5"/>
<protein>
    <submittedName>
        <fullName evidence="1">Uncharacterized protein</fullName>
    </submittedName>
</protein>
<evidence type="ECO:0000313" key="1">
    <source>
        <dbReference type="EMBL" id="VDO85921.1"/>
    </source>
</evidence>
<reference evidence="1 2" key="1">
    <citation type="submission" date="2018-11" db="EMBL/GenBank/DDBJ databases">
        <authorList>
            <consortium name="Pathogen Informatics"/>
        </authorList>
    </citation>
    <scope>NUCLEOTIDE SEQUENCE [LARGE SCALE GENOMIC DNA]</scope>
    <source>
        <strain>Denwood</strain>
        <strain evidence="2">Zambia</strain>
    </source>
</reference>
<keyword evidence="2" id="KW-1185">Reference proteome</keyword>